<sequence>MKGVLPCNAEIYAVFDCAPEECIRERVVAFGFDNFDKSGYPAAFIFDDELGLCEAGTIENFKCFEYKENDRIADALERIADKLDMLAETGAEIEQDLNTLAECTGYIAPPVYAPAEAKGAHYLRIGGSVDAG</sequence>
<organism evidence="1 2">
    <name type="scientific">Dorea hominis</name>
    <dbReference type="NCBI Taxonomy" id="2763040"/>
    <lineage>
        <taxon>Bacteria</taxon>
        <taxon>Bacillati</taxon>
        <taxon>Bacillota</taxon>
        <taxon>Clostridia</taxon>
        <taxon>Lachnospirales</taxon>
        <taxon>Lachnospiraceae</taxon>
        <taxon>Dorea</taxon>
    </lineage>
</organism>
<dbReference type="EMBL" id="JACOOY010000008">
    <property type="protein sequence ID" value="MBC5665124.1"/>
    <property type="molecule type" value="Genomic_DNA"/>
</dbReference>
<keyword evidence="2" id="KW-1185">Reference proteome</keyword>
<name>A0ABR7EUT5_9FIRM</name>
<comment type="caution">
    <text evidence="1">The sequence shown here is derived from an EMBL/GenBank/DDBJ whole genome shotgun (WGS) entry which is preliminary data.</text>
</comment>
<gene>
    <name evidence="1" type="ORF">H8S07_07500</name>
</gene>
<evidence type="ECO:0000313" key="2">
    <source>
        <dbReference type="Proteomes" id="UP000647235"/>
    </source>
</evidence>
<dbReference type="Proteomes" id="UP000647235">
    <property type="component" value="Unassembled WGS sequence"/>
</dbReference>
<accession>A0ABR7EUT5</accession>
<proteinExistence type="predicted"/>
<evidence type="ECO:0000313" key="1">
    <source>
        <dbReference type="EMBL" id="MBC5665124.1"/>
    </source>
</evidence>
<protein>
    <submittedName>
        <fullName evidence="1">Uncharacterized protein</fullName>
    </submittedName>
</protein>
<reference evidence="1 2" key="1">
    <citation type="submission" date="2020-08" db="EMBL/GenBank/DDBJ databases">
        <title>Genome public.</title>
        <authorList>
            <person name="Liu C."/>
            <person name="Sun Q."/>
        </authorList>
    </citation>
    <scope>NUCLEOTIDE SEQUENCE [LARGE SCALE GENOMIC DNA]</scope>
    <source>
        <strain evidence="1 2">NSJ-36</strain>
    </source>
</reference>
<dbReference type="RefSeq" id="WP_186855771.1">
    <property type="nucleotide sequence ID" value="NZ_JACOOY010000008.1"/>
</dbReference>